<dbReference type="InterPro" id="IPR022742">
    <property type="entry name" value="Hydrolase_4"/>
</dbReference>
<feature type="chain" id="PRO_5017441458" evidence="1">
    <location>
        <begin position="23"/>
        <end position="284"/>
    </location>
</feature>
<dbReference type="EMBL" id="QYUQ01000002">
    <property type="protein sequence ID" value="RJG00813.1"/>
    <property type="molecule type" value="Genomic_DNA"/>
</dbReference>
<dbReference type="AlphaFoldDB" id="A0A3A3FX77"/>
<evidence type="ECO:0000313" key="4">
    <source>
        <dbReference type="Proteomes" id="UP000266327"/>
    </source>
</evidence>
<comment type="caution">
    <text evidence="3">The sequence shown here is derived from an EMBL/GenBank/DDBJ whole genome shotgun (WGS) entry which is preliminary data.</text>
</comment>
<gene>
    <name evidence="3" type="ORF">D3878_03785</name>
</gene>
<feature type="domain" description="Serine aminopeptidase S33" evidence="2">
    <location>
        <begin position="92"/>
        <end position="179"/>
    </location>
</feature>
<accession>A0A3A3FX77</accession>
<name>A0A3A3FX77_9BURK</name>
<dbReference type="GO" id="GO:0016787">
    <property type="term" value="F:hydrolase activity"/>
    <property type="evidence" value="ECO:0007669"/>
    <property type="project" value="UniProtKB-KW"/>
</dbReference>
<dbReference type="PANTHER" id="PTHR12277:SF81">
    <property type="entry name" value="PROTEIN ABHD13"/>
    <property type="match status" value="1"/>
</dbReference>
<dbReference type="PANTHER" id="PTHR12277">
    <property type="entry name" value="ALPHA/BETA HYDROLASE DOMAIN-CONTAINING PROTEIN"/>
    <property type="match status" value="1"/>
</dbReference>
<keyword evidence="1" id="KW-0732">Signal</keyword>
<evidence type="ECO:0000256" key="1">
    <source>
        <dbReference type="SAM" id="SignalP"/>
    </source>
</evidence>
<dbReference type="Gene3D" id="3.40.50.1820">
    <property type="entry name" value="alpha/beta hydrolase"/>
    <property type="match status" value="1"/>
</dbReference>
<dbReference type="RefSeq" id="WP_119784267.1">
    <property type="nucleotide sequence ID" value="NZ_QYUQ01000002.1"/>
</dbReference>
<keyword evidence="3" id="KW-0378">Hydrolase</keyword>
<dbReference type="Proteomes" id="UP000266327">
    <property type="component" value="Unassembled WGS sequence"/>
</dbReference>
<keyword evidence="4" id="KW-1185">Reference proteome</keyword>
<dbReference type="InterPro" id="IPR029058">
    <property type="entry name" value="AB_hydrolase_fold"/>
</dbReference>
<dbReference type="SUPFAM" id="SSF53474">
    <property type="entry name" value="alpha/beta-Hydrolases"/>
    <property type="match status" value="1"/>
</dbReference>
<reference evidence="4" key="1">
    <citation type="submission" date="2018-09" db="EMBL/GenBank/DDBJ databases">
        <authorList>
            <person name="Zhu H."/>
        </authorList>
    </citation>
    <scope>NUCLEOTIDE SEQUENCE [LARGE SCALE GENOMIC DNA]</scope>
    <source>
        <strain evidence="4">K1S02-23</strain>
    </source>
</reference>
<dbReference type="Pfam" id="PF12146">
    <property type="entry name" value="Hydrolase_4"/>
    <property type="match status" value="1"/>
</dbReference>
<protein>
    <submittedName>
        <fullName evidence="3">Alpha/beta hydrolase</fullName>
    </submittedName>
</protein>
<evidence type="ECO:0000313" key="3">
    <source>
        <dbReference type="EMBL" id="RJG00813.1"/>
    </source>
</evidence>
<feature type="signal peptide" evidence="1">
    <location>
        <begin position="1"/>
        <end position="22"/>
    </location>
</feature>
<dbReference type="OrthoDB" id="9777090at2"/>
<evidence type="ECO:0000259" key="2">
    <source>
        <dbReference type="Pfam" id="PF12146"/>
    </source>
</evidence>
<organism evidence="3 4">
    <name type="scientific">Noviherbaspirillum sedimenti</name>
    <dbReference type="NCBI Taxonomy" id="2320865"/>
    <lineage>
        <taxon>Bacteria</taxon>
        <taxon>Pseudomonadati</taxon>
        <taxon>Pseudomonadota</taxon>
        <taxon>Betaproteobacteria</taxon>
        <taxon>Burkholderiales</taxon>
        <taxon>Oxalobacteraceae</taxon>
        <taxon>Noviherbaspirillum</taxon>
    </lineage>
</organism>
<sequence>MQRFHLILETLVLVTTAASALATESEDFEESVCGSIQEPFVFWMWSSAAGKPNPDAASRIPNAEPIVHKTKDGRLLKGYKLRSTATGGAVIGSVLVAQGNAMLADQLLSSLTSFSQAGIEAYVFDYRGYGNSEGARRLKAIVSDYREIFDRVGASTQGQRFLYGISFGGVVLLNVVGSGIAFDRAVIDSTPSRVSNLGCPEKYDPVINFPKDGSQLLLVAGEQDKVVPIKNSQELIDLAKTRGSRTEVRPDYAHPFMDSDIRIHRARLELIRSFLARTENGDAR</sequence>
<proteinExistence type="predicted"/>